<protein>
    <submittedName>
        <fullName evidence="2">Uncharacterized protein</fullName>
    </submittedName>
</protein>
<name>A0A6J8E6Y5_MYTCO</name>
<accession>A0A6J8E6Y5</accession>
<evidence type="ECO:0000313" key="2">
    <source>
        <dbReference type="EMBL" id="CAC5416170.1"/>
    </source>
</evidence>
<dbReference type="AlphaFoldDB" id="A0A6J8E6Y5"/>
<evidence type="ECO:0000256" key="1">
    <source>
        <dbReference type="SAM" id="SignalP"/>
    </source>
</evidence>
<feature type="signal peptide" evidence="1">
    <location>
        <begin position="1"/>
        <end position="16"/>
    </location>
</feature>
<evidence type="ECO:0000313" key="3">
    <source>
        <dbReference type="Proteomes" id="UP000507470"/>
    </source>
</evidence>
<dbReference type="Proteomes" id="UP000507470">
    <property type="component" value="Unassembled WGS sequence"/>
</dbReference>
<feature type="chain" id="PRO_5027086568" evidence="1">
    <location>
        <begin position="17"/>
        <end position="460"/>
    </location>
</feature>
<keyword evidence="1" id="KW-0732">Signal</keyword>
<dbReference type="EMBL" id="CACVKT020008605">
    <property type="protein sequence ID" value="CAC5416170.1"/>
    <property type="molecule type" value="Genomic_DNA"/>
</dbReference>
<reference evidence="2 3" key="1">
    <citation type="submission" date="2020-06" db="EMBL/GenBank/DDBJ databases">
        <authorList>
            <person name="Li R."/>
            <person name="Bekaert M."/>
        </authorList>
    </citation>
    <scope>NUCLEOTIDE SEQUENCE [LARGE SCALE GENOMIC DNA]</scope>
    <source>
        <strain evidence="3">wild</strain>
    </source>
</reference>
<organism evidence="2 3">
    <name type="scientific">Mytilus coruscus</name>
    <name type="common">Sea mussel</name>
    <dbReference type="NCBI Taxonomy" id="42192"/>
    <lineage>
        <taxon>Eukaryota</taxon>
        <taxon>Metazoa</taxon>
        <taxon>Spiralia</taxon>
        <taxon>Lophotrochozoa</taxon>
        <taxon>Mollusca</taxon>
        <taxon>Bivalvia</taxon>
        <taxon>Autobranchia</taxon>
        <taxon>Pteriomorphia</taxon>
        <taxon>Mytilida</taxon>
        <taxon>Mytiloidea</taxon>
        <taxon>Mytilidae</taxon>
        <taxon>Mytilinae</taxon>
        <taxon>Mytilus</taxon>
    </lineage>
</organism>
<keyword evidence="3" id="KW-1185">Reference proteome</keyword>
<sequence>MIIIVLCAVFCRLLFASSLSSFRHVKKHIKEHITGKVSYRFEKKHLSNTLLQTFYGTMKIAIGLLTLVVMYVKATPEVNHLIEIDHQGREIHMDVIHDTEDKTVIAVIGDVSKYQNGIPTVNFHDYNTGYGVLKNINRKACILTKTPVPMGTDEKYRIGFTTEVHDHFLKIIPAKMSYDDVKALAGEKLASYCKDYTTLYAEVTPVNKHSRLKREAAEIVLNIANNWCVFSSCSFELARHIILFGKAIASKYFAVLQIVTLYRIMKILVALSILWVVYVETAPEVNHLIEIDHQGREVHMDVIHDSVDKTVIAVIGDVSKYKNGIPTVNLHDYNTGYGVLKNINRKACILTKTPVPMGTDEKYRVGVTTEVHDHFLKIIPVKMSYDDVKASSGERLASFCKDYTTLYAEVTPMNKPSRQKRDTTREDTDFEDVAAWCVFSKCTFRLSAFNAALGASEKLI</sequence>
<gene>
    <name evidence="2" type="ORF">MCOR_48809</name>
</gene>
<proteinExistence type="predicted"/>